<gene>
    <name evidence="3" type="ORF">AUP43_05020</name>
</gene>
<feature type="transmembrane region" description="Helical" evidence="1">
    <location>
        <begin position="210"/>
        <end position="228"/>
    </location>
</feature>
<sequence length="290" mass="30488">MSNRATLIGGTAVLMWATLALFTTLTGKIPPFLLVAMAFAVATAMIAVKWAVRGENPMVFLRQPWPVWLLGVGGLFGYHFFYFLALRNAPPVEAGLIAYLWPLLIVIFSSLLPGERLRWWHLAGSLAGLAGAALLVTGGGQVAFRAEYALGYLAALACAFTWSGYSVLSRFVKSVPTDAVGGFCAASALLGLICHLIFETTVLPASPPEWLAVLALGLGPVGAAFFTWDYGVKHGDIKALGAFSYAAPLLSTILLVLTGQGEASGLLALACVLIVGGAVLAAKDMFARKA</sequence>
<keyword evidence="1" id="KW-0472">Membrane</keyword>
<feature type="transmembrane region" description="Helical" evidence="1">
    <location>
        <begin position="240"/>
        <end position="257"/>
    </location>
</feature>
<feature type="transmembrane region" description="Helical" evidence="1">
    <location>
        <begin position="64"/>
        <end position="84"/>
    </location>
</feature>
<proteinExistence type="predicted"/>
<evidence type="ECO:0000259" key="2">
    <source>
        <dbReference type="Pfam" id="PF00892"/>
    </source>
</evidence>
<comment type="caution">
    <text evidence="3">The sequence shown here is derived from an EMBL/GenBank/DDBJ whole genome shotgun (WGS) entry which is preliminary data.</text>
</comment>
<evidence type="ECO:0000313" key="4">
    <source>
        <dbReference type="Proteomes" id="UP000076400"/>
    </source>
</evidence>
<feature type="domain" description="EamA" evidence="2">
    <location>
        <begin position="150"/>
        <end position="281"/>
    </location>
</feature>
<organism evidence="3 4">
    <name type="scientific">Oceanibaculum pacificum</name>
    <dbReference type="NCBI Taxonomy" id="580166"/>
    <lineage>
        <taxon>Bacteria</taxon>
        <taxon>Pseudomonadati</taxon>
        <taxon>Pseudomonadota</taxon>
        <taxon>Alphaproteobacteria</taxon>
        <taxon>Rhodospirillales</taxon>
        <taxon>Oceanibaculaceae</taxon>
        <taxon>Oceanibaculum</taxon>
    </lineage>
</organism>
<feature type="transmembrane region" description="Helical" evidence="1">
    <location>
        <begin position="32"/>
        <end position="52"/>
    </location>
</feature>
<dbReference type="PANTHER" id="PTHR22911:SF76">
    <property type="entry name" value="EAMA DOMAIN-CONTAINING PROTEIN"/>
    <property type="match status" value="1"/>
</dbReference>
<feature type="transmembrane region" description="Helical" evidence="1">
    <location>
        <begin position="149"/>
        <end position="168"/>
    </location>
</feature>
<keyword evidence="1" id="KW-0812">Transmembrane</keyword>
<evidence type="ECO:0000256" key="1">
    <source>
        <dbReference type="SAM" id="Phobius"/>
    </source>
</evidence>
<feature type="domain" description="EamA" evidence="2">
    <location>
        <begin position="11"/>
        <end position="136"/>
    </location>
</feature>
<dbReference type="STRING" id="580166.AUP43_05020"/>
<dbReference type="RefSeq" id="WP_067552706.1">
    <property type="nucleotide sequence ID" value="NZ_LPXN01000035.1"/>
</dbReference>
<reference evidence="3 4" key="1">
    <citation type="submission" date="2015-12" db="EMBL/GenBank/DDBJ databases">
        <title>Genome sequence of Oceanibaculum pacificum MCCC 1A02656.</title>
        <authorList>
            <person name="Lu L."/>
            <person name="Lai Q."/>
            <person name="Shao Z."/>
            <person name="Qian P."/>
        </authorList>
    </citation>
    <scope>NUCLEOTIDE SEQUENCE [LARGE SCALE GENOMIC DNA]</scope>
    <source>
        <strain evidence="3 4">MCCC 1A02656</strain>
    </source>
</reference>
<feature type="transmembrane region" description="Helical" evidence="1">
    <location>
        <begin position="7"/>
        <end position="26"/>
    </location>
</feature>
<feature type="transmembrane region" description="Helical" evidence="1">
    <location>
        <begin position="180"/>
        <end position="198"/>
    </location>
</feature>
<feature type="transmembrane region" description="Helical" evidence="1">
    <location>
        <begin position="119"/>
        <end position="143"/>
    </location>
</feature>
<dbReference type="Gene3D" id="1.10.3730.20">
    <property type="match status" value="1"/>
</dbReference>
<dbReference type="EMBL" id="LPXN01000035">
    <property type="protein sequence ID" value="KZD12335.1"/>
    <property type="molecule type" value="Genomic_DNA"/>
</dbReference>
<dbReference type="GO" id="GO:0016020">
    <property type="term" value="C:membrane"/>
    <property type="evidence" value="ECO:0007669"/>
    <property type="project" value="InterPro"/>
</dbReference>
<accession>A0A154WFV2</accession>
<feature type="transmembrane region" description="Helical" evidence="1">
    <location>
        <begin position="263"/>
        <end position="282"/>
    </location>
</feature>
<dbReference type="SUPFAM" id="SSF103481">
    <property type="entry name" value="Multidrug resistance efflux transporter EmrE"/>
    <property type="match status" value="2"/>
</dbReference>
<evidence type="ECO:0000313" key="3">
    <source>
        <dbReference type="EMBL" id="KZD12335.1"/>
    </source>
</evidence>
<dbReference type="Proteomes" id="UP000076400">
    <property type="component" value="Unassembled WGS sequence"/>
</dbReference>
<dbReference type="InterPro" id="IPR000620">
    <property type="entry name" value="EamA_dom"/>
</dbReference>
<dbReference type="OrthoDB" id="9795732at2"/>
<dbReference type="Pfam" id="PF00892">
    <property type="entry name" value="EamA"/>
    <property type="match status" value="2"/>
</dbReference>
<feature type="transmembrane region" description="Helical" evidence="1">
    <location>
        <begin position="96"/>
        <end position="112"/>
    </location>
</feature>
<name>A0A154WFV2_9PROT</name>
<protein>
    <recommendedName>
        <fullName evidence="2">EamA domain-containing protein</fullName>
    </recommendedName>
</protein>
<keyword evidence="1" id="KW-1133">Transmembrane helix</keyword>
<dbReference type="AlphaFoldDB" id="A0A154WFV2"/>
<dbReference type="PANTHER" id="PTHR22911">
    <property type="entry name" value="ACYL-MALONYL CONDENSING ENZYME-RELATED"/>
    <property type="match status" value="1"/>
</dbReference>
<dbReference type="InterPro" id="IPR037185">
    <property type="entry name" value="EmrE-like"/>
</dbReference>
<keyword evidence="4" id="KW-1185">Reference proteome</keyword>